<accession>A0AAV7S5G2</accession>
<name>A0AAV7S5G2_PLEWA</name>
<dbReference type="PANTHER" id="PTHR15414">
    <property type="entry name" value="OS-9-RELATED"/>
    <property type="match status" value="1"/>
</dbReference>
<evidence type="ECO:0000313" key="14">
    <source>
        <dbReference type="Proteomes" id="UP001066276"/>
    </source>
</evidence>
<comment type="function">
    <text evidence="10">Lectin involved in the quality control of the secretory pathway. As a member of the endoplasmic reticulum-associated degradation lumenal (ERAD-L) surveillance system, targets misfolded endoplasmic reticulum lumenal glycoproteins for degradation.</text>
</comment>
<dbReference type="InterPro" id="IPR044865">
    <property type="entry name" value="MRH_dom"/>
</dbReference>
<dbReference type="FunFam" id="2.70.130.10:FF:000002">
    <property type="entry name" value="protein OS-9 isoform X1"/>
    <property type="match status" value="1"/>
</dbReference>
<evidence type="ECO:0000259" key="12">
    <source>
        <dbReference type="PROSITE" id="PS51914"/>
    </source>
</evidence>
<keyword evidence="5 10" id="KW-0256">Endoplasmic reticulum</keyword>
<comment type="subunit">
    <text evidence="9">Component of the HRD1 complex, which comprises at least SYNV1/HRD1, DERL1/2, FAM8A1, HERPUD1/HERP, OS9, SEL1L and UBE2J1. FAM8A1 is stabilized by interaction with SYNV1, which prevents its proteasomal degradation. OS9 and UBE2J1 recruitment to the complex may be mediated by SEL1L. Through this complex, may interact with ERLEC1 and HSPA5. Interacts (via C-terminus) with CPNE6 (via second C2 domain); this interaction occurs in a calcium-dependent manner in vitro. Interacts with CREB3.</text>
</comment>
<evidence type="ECO:0000256" key="8">
    <source>
        <dbReference type="ARBA" id="ARBA00053710"/>
    </source>
</evidence>
<evidence type="ECO:0000256" key="7">
    <source>
        <dbReference type="ARBA" id="ARBA00023180"/>
    </source>
</evidence>
<dbReference type="Gene3D" id="2.70.130.10">
    <property type="entry name" value="Mannose-6-phosphate receptor binding domain"/>
    <property type="match status" value="1"/>
</dbReference>
<dbReference type="InterPro" id="IPR009011">
    <property type="entry name" value="Man6P_isomerase_rcpt-bd_dom_sf"/>
</dbReference>
<feature type="domain" description="MRH" evidence="12">
    <location>
        <begin position="109"/>
        <end position="228"/>
    </location>
</feature>
<keyword evidence="3" id="KW-0732">Signal</keyword>
<dbReference type="AlphaFoldDB" id="A0AAV7S5G2"/>
<evidence type="ECO:0000256" key="1">
    <source>
        <dbReference type="ARBA" id="ARBA00004319"/>
    </source>
</evidence>
<proteinExistence type="inferred from homology"/>
<feature type="compositionally biased region" description="Acidic residues" evidence="11">
    <location>
        <begin position="521"/>
        <end position="530"/>
    </location>
</feature>
<dbReference type="EMBL" id="JANPWB010000008">
    <property type="protein sequence ID" value="KAJ1160229.1"/>
    <property type="molecule type" value="Genomic_DNA"/>
</dbReference>
<dbReference type="GO" id="GO:0005788">
    <property type="term" value="C:endoplasmic reticulum lumen"/>
    <property type="evidence" value="ECO:0007669"/>
    <property type="project" value="UniProtKB-SubCell"/>
</dbReference>
<evidence type="ECO:0000256" key="3">
    <source>
        <dbReference type="ARBA" id="ARBA00022729"/>
    </source>
</evidence>
<dbReference type="InterPro" id="IPR012913">
    <property type="entry name" value="OS9-like_dom"/>
</dbReference>
<feature type="region of interest" description="Disordered" evidence="11">
    <location>
        <begin position="399"/>
        <end position="440"/>
    </location>
</feature>
<evidence type="ECO:0000256" key="9">
    <source>
        <dbReference type="ARBA" id="ARBA00066177"/>
    </source>
</evidence>
<sequence>MVEEGIESLTKMAGPRLLLLLFGLCELTWGFLNLEELTHMKYGIEIAAEPVLRGQSKSDDIVLVSSKYKQAYECRLPALAVKFHHDRDEDQQRYSGQGISDLLKPMETAPCLIKTKDWWTYELCYGKHIQQYHMEELEVKGDVLYLGYYQSEFDWNNETAKATKHHRLKRYHSQLYVNGSKCDLNGRTREAEVRFVCEEGSGDYIARIDEPQSCAYVLTVHTTRICHHPFLRPPSTARPQSIHCHPALSPEQYVEYVHAQVSDTKQIVEEISEELNMIDSEAWRDKGSDPTSAHPDTPRRESVLYGDEEQRVADDHEETLSAPGRDSKGEDLDDSEDDFWNKVLRPQDGDGTEAMKDDSNLANVKMADDQIDGVGKKFQYKVIRNSEELVKFIDGLKQNVKKQEDEEIPPDDLTQSTETLASDDVAQTEKPPEDDDDESELLREFEKELEDILIPKSEMSEVKEDVKVGVESQFDNIIDETQEELAAEGLKGEFDRKQASKYLASTLNKLINKLDDKDPEPGTDQEEGDEDIARGNPGPAAKYNDDEDSDARVKVRVTKVKPGSRLQKEMKVREMSHENPQLRHIENVVKDLLEKEGLKAEGKIEIKILTTGAFNDDDETHWLSEEDTKSLKDIFFNILIHGTEEVHKEKKRQQQLEENYRFVWDHKADNAKKSGSNTDSDELDF</sequence>
<feature type="compositionally biased region" description="Basic and acidic residues" evidence="11">
    <location>
        <begin position="345"/>
        <end position="359"/>
    </location>
</feature>
<evidence type="ECO:0000313" key="13">
    <source>
        <dbReference type="EMBL" id="KAJ1160229.1"/>
    </source>
</evidence>
<dbReference type="PROSITE" id="PS51914">
    <property type="entry name" value="MRH"/>
    <property type="match status" value="1"/>
</dbReference>
<dbReference type="Proteomes" id="UP001066276">
    <property type="component" value="Chromosome 4_2"/>
</dbReference>
<keyword evidence="7" id="KW-0325">Glycoprotein</keyword>
<evidence type="ECO:0000256" key="2">
    <source>
        <dbReference type="ARBA" id="ARBA00009918"/>
    </source>
</evidence>
<reference evidence="13" key="1">
    <citation type="journal article" date="2022" name="bioRxiv">
        <title>Sequencing and chromosome-scale assembly of the giantPleurodeles waltlgenome.</title>
        <authorList>
            <person name="Brown T."/>
            <person name="Elewa A."/>
            <person name="Iarovenko S."/>
            <person name="Subramanian E."/>
            <person name="Araus A.J."/>
            <person name="Petzold A."/>
            <person name="Susuki M."/>
            <person name="Suzuki K.-i.T."/>
            <person name="Hayashi T."/>
            <person name="Toyoda A."/>
            <person name="Oliveira C."/>
            <person name="Osipova E."/>
            <person name="Leigh N.D."/>
            <person name="Simon A."/>
            <person name="Yun M.H."/>
        </authorList>
    </citation>
    <scope>NUCLEOTIDE SEQUENCE</scope>
    <source>
        <strain evidence="13">20211129_DDA</strain>
        <tissue evidence="13">Liver</tissue>
    </source>
</reference>
<feature type="region of interest" description="Disordered" evidence="11">
    <location>
        <begin position="279"/>
        <end position="361"/>
    </location>
</feature>
<dbReference type="GO" id="GO:0030968">
    <property type="term" value="P:endoplasmic reticulum unfolded protein response"/>
    <property type="evidence" value="ECO:0007669"/>
    <property type="project" value="UniProtKB-UniRule"/>
</dbReference>
<comment type="caution">
    <text evidence="13">The sequence shown here is derived from an EMBL/GenBank/DDBJ whole genome shotgun (WGS) entry which is preliminary data.</text>
</comment>
<feature type="compositionally biased region" description="Basic and acidic residues" evidence="11">
    <location>
        <begin position="296"/>
        <end position="314"/>
    </location>
</feature>
<dbReference type="GO" id="GO:0030970">
    <property type="term" value="P:retrograde protein transport, ER to cytosol"/>
    <property type="evidence" value="ECO:0007669"/>
    <property type="project" value="TreeGrafter"/>
</dbReference>
<feature type="region of interest" description="Disordered" evidence="11">
    <location>
        <begin position="512"/>
        <end position="552"/>
    </location>
</feature>
<keyword evidence="6" id="KW-1015">Disulfide bond</keyword>
<comment type="subcellular location">
    <subcellularLocation>
        <location evidence="1 10">Endoplasmic reticulum lumen</location>
    </subcellularLocation>
</comment>
<dbReference type="PANTHER" id="PTHR15414:SF5">
    <property type="entry name" value="PROTEIN OS-9"/>
    <property type="match status" value="1"/>
</dbReference>
<evidence type="ECO:0000256" key="5">
    <source>
        <dbReference type="ARBA" id="ARBA00022824"/>
    </source>
</evidence>
<keyword evidence="4 10" id="KW-0430">Lectin</keyword>
<dbReference type="SUPFAM" id="SSF50911">
    <property type="entry name" value="Mannose 6-phosphate receptor domain"/>
    <property type="match status" value="1"/>
</dbReference>
<dbReference type="GO" id="GO:0030246">
    <property type="term" value="F:carbohydrate binding"/>
    <property type="evidence" value="ECO:0007669"/>
    <property type="project" value="UniProtKB-UniRule"/>
</dbReference>
<keyword evidence="14" id="KW-1185">Reference proteome</keyword>
<evidence type="ECO:0000256" key="4">
    <source>
        <dbReference type="ARBA" id="ARBA00022734"/>
    </source>
</evidence>
<evidence type="ECO:0000256" key="6">
    <source>
        <dbReference type="ARBA" id="ARBA00023157"/>
    </source>
</evidence>
<evidence type="ECO:0000256" key="10">
    <source>
        <dbReference type="RuleBase" id="RU369099"/>
    </source>
</evidence>
<dbReference type="Pfam" id="PF07915">
    <property type="entry name" value="PRKCSH"/>
    <property type="match status" value="1"/>
</dbReference>
<protein>
    <recommendedName>
        <fullName evidence="10">Endoplasmic reticulum lectin</fullName>
    </recommendedName>
    <alternativeName>
        <fullName evidence="10">Protein OS-9</fullName>
    </alternativeName>
</protein>
<comment type="similarity">
    <text evidence="2 10">Belongs to the OS-9 family.</text>
</comment>
<dbReference type="InterPro" id="IPR045149">
    <property type="entry name" value="OS-9-like"/>
</dbReference>
<organism evidence="13 14">
    <name type="scientific">Pleurodeles waltl</name>
    <name type="common">Iberian ribbed newt</name>
    <dbReference type="NCBI Taxonomy" id="8319"/>
    <lineage>
        <taxon>Eukaryota</taxon>
        <taxon>Metazoa</taxon>
        <taxon>Chordata</taxon>
        <taxon>Craniata</taxon>
        <taxon>Vertebrata</taxon>
        <taxon>Euteleostomi</taxon>
        <taxon>Amphibia</taxon>
        <taxon>Batrachia</taxon>
        <taxon>Caudata</taxon>
        <taxon>Salamandroidea</taxon>
        <taxon>Salamandridae</taxon>
        <taxon>Pleurodelinae</taxon>
        <taxon>Pleurodeles</taxon>
    </lineage>
</organism>
<evidence type="ECO:0000256" key="11">
    <source>
        <dbReference type="SAM" id="MobiDB-lite"/>
    </source>
</evidence>
<comment type="function">
    <text evidence="8">Lectin component of the HRD1 complex, which functions in endoplasmic reticulum (ER) quality control and ER-associated degradation (ERAD). Specifically recognizes and binds improperly folded glycoproteins as well as hyperglycosylated proteins, retain them in the ER, and transfers them to the ubiquitination machinery and promote their degradation. Possible targets include TRPV4 as well as hyperglycosylated HSP90B1.</text>
</comment>
<gene>
    <name evidence="13" type="ORF">NDU88_000731</name>
</gene>